<dbReference type="SUPFAM" id="SSF52540">
    <property type="entry name" value="P-loop containing nucleoside triphosphate hydrolases"/>
    <property type="match status" value="1"/>
</dbReference>
<dbReference type="GO" id="GO:0005524">
    <property type="term" value="F:ATP binding"/>
    <property type="evidence" value="ECO:0007669"/>
    <property type="project" value="UniProtKB-KW"/>
</dbReference>
<comment type="similarity">
    <text evidence="1">Belongs to the helicase family.</text>
</comment>
<keyword evidence="1" id="KW-0547">Nucleotide-binding</keyword>
<dbReference type="EC" id="5.6.2.3" evidence="1"/>
<name>A0A8H4ERS2_GIGMA</name>
<dbReference type="GO" id="GO:0043139">
    <property type="term" value="F:5'-3' DNA helicase activity"/>
    <property type="evidence" value="ECO:0007669"/>
    <property type="project" value="UniProtKB-EC"/>
</dbReference>
<dbReference type="GO" id="GO:0006281">
    <property type="term" value="P:DNA repair"/>
    <property type="evidence" value="ECO:0007669"/>
    <property type="project" value="UniProtKB-KW"/>
</dbReference>
<keyword evidence="1" id="KW-0378">Hydrolase</keyword>
<keyword evidence="2" id="KW-0812">Transmembrane</keyword>
<reference evidence="4 5" key="1">
    <citation type="journal article" date="2019" name="Environ. Microbiol.">
        <title>At the nexus of three kingdoms: the genome of the mycorrhizal fungus Gigaspora margarita provides insights into plant, endobacterial and fungal interactions.</title>
        <authorList>
            <person name="Venice F."/>
            <person name="Ghignone S."/>
            <person name="Salvioli di Fossalunga A."/>
            <person name="Amselem J."/>
            <person name="Novero M."/>
            <person name="Xianan X."/>
            <person name="Sedzielewska Toro K."/>
            <person name="Morin E."/>
            <person name="Lipzen A."/>
            <person name="Grigoriev I.V."/>
            <person name="Henrissat B."/>
            <person name="Martin F.M."/>
            <person name="Bonfante P."/>
        </authorList>
    </citation>
    <scope>NUCLEOTIDE SEQUENCE [LARGE SCALE GENOMIC DNA]</scope>
    <source>
        <strain evidence="4 5">BEG34</strain>
    </source>
</reference>
<organism evidence="4 5">
    <name type="scientific">Gigaspora margarita</name>
    <dbReference type="NCBI Taxonomy" id="4874"/>
    <lineage>
        <taxon>Eukaryota</taxon>
        <taxon>Fungi</taxon>
        <taxon>Fungi incertae sedis</taxon>
        <taxon>Mucoromycota</taxon>
        <taxon>Glomeromycotina</taxon>
        <taxon>Glomeromycetes</taxon>
        <taxon>Diversisporales</taxon>
        <taxon>Gigasporaceae</taxon>
        <taxon>Gigaspora</taxon>
    </lineage>
</organism>
<dbReference type="AlphaFoldDB" id="A0A8H4ERS2"/>
<proteinExistence type="inferred from homology"/>
<dbReference type="GO" id="GO:0006310">
    <property type="term" value="P:DNA recombination"/>
    <property type="evidence" value="ECO:0007669"/>
    <property type="project" value="UniProtKB-KW"/>
</dbReference>
<comment type="caution">
    <text evidence="4">The sequence shown here is derived from an EMBL/GenBank/DDBJ whole genome shotgun (WGS) entry which is preliminary data.</text>
</comment>
<dbReference type="Proteomes" id="UP000439903">
    <property type="component" value="Unassembled WGS sequence"/>
</dbReference>
<keyword evidence="1" id="KW-0234">DNA repair</keyword>
<sequence>MHQVVFDPNDDAAQILAHADCQKTALTAFFKTFRGSQSFDYLKTINNITYPTFKNACIALGLLENDNKWKLCLEEAAIMHSGTQLRLLFSIILIYSTPMQPQDLWLQFHNNLCDNYDKLQKISANHELQLNHEQKEAYDNILDSAFKQKGILFFINGPAGTGITFLYNTLATKIQSKYKIVICIALSSIAALYLVVVEQLIQHLKYL</sequence>
<dbReference type="PANTHER" id="PTHR10492:SF101">
    <property type="entry name" value="ATP-DEPENDENT DNA HELICASE"/>
    <property type="match status" value="1"/>
</dbReference>
<protein>
    <recommendedName>
        <fullName evidence="1">ATP-dependent DNA helicase</fullName>
        <ecNumber evidence="1">5.6.2.3</ecNumber>
    </recommendedName>
</protein>
<accession>A0A8H4ERS2</accession>
<keyword evidence="5" id="KW-1185">Reference proteome</keyword>
<dbReference type="EMBL" id="WTPW01000151">
    <property type="protein sequence ID" value="KAF0541546.1"/>
    <property type="molecule type" value="Genomic_DNA"/>
</dbReference>
<feature type="domain" description="DNA helicase Pif1-like DEAD-box helicase" evidence="3">
    <location>
        <begin position="129"/>
        <end position="194"/>
    </location>
</feature>
<dbReference type="PANTHER" id="PTHR10492">
    <property type="match status" value="1"/>
</dbReference>
<dbReference type="InterPro" id="IPR010285">
    <property type="entry name" value="DNA_helicase_pif1-like_DEAD"/>
</dbReference>
<keyword evidence="1" id="KW-0233">DNA recombination</keyword>
<dbReference type="GO" id="GO:0000723">
    <property type="term" value="P:telomere maintenance"/>
    <property type="evidence" value="ECO:0007669"/>
    <property type="project" value="InterPro"/>
</dbReference>
<dbReference type="OrthoDB" id="2445347at2759"/>
<evidence type="ECO:0000313" key="5">
    <source>
        <dbReference type="Proteomes" id="UP000439903"/>
    </source>
</evidence>
<dbReference type="Pfam" id="PF05970">
    <property type="entry name" value="PIF1"/>
    <property type="match status" value="1"/>
</dbReference>
<evidence type="ECO:0000259" key="3">
    <source>
        <dbReference type="Pfam" id="PF05970"/>
    </source>
</evidence>
<keyword evidence="1" id="KW-0067">ATP-binding</keyword>
<gene>
    <name evidence="4" type="ORF">F8M41_005317</name>
</gene>
<feature type="transmembrane region" description="Helical" evidence="2">
    <location>
        <begin position="150"/>
        <end position="168"/>
    </location>
</feature>
<evidence type="ECO:0000256" key="1">
    <source>
        <dbReference type="RuleBase" id="RU363044"/>
    </source>
</evidence>
<dbReference type="InterPro" id="IPR027417">
    <property type="entry name" value="P-loop_NTPase"/>
</dbReference>
<keyword evidence="1" id="KW-0227">DNA damage</keyword>
<comment type="catalytic activity">
    <reaction evidence="1">
        <text>ATP + H2O = ADP + phosphate + H(+)</text>
        <dbReference type="Rhea" id="RHEA:13065"/>
        <dbReference type="ChEBI" id="CHEBI:15377"/>
        <dbReference type="ChEBI" id="CHEBI:15378"/>
        <dbReference type="ChEBI" id="CHEBI:30616"/>
        <dbReference type="ChEBI" id="CHEBI:43474"/>
        <dbReference type="ChEBI" id="CHEBI:456216"/>
        <dbReference type="EC" id="5.6.2.3"/>
    </reaction>
</comment>
<evidence type="ECO:0000313" key="4">
    <source>
        <dbReference type="EMBL" id="KAF0541546.1"/>
    </source>
</evidence>
<dbReference type="Gene3D" id="3.40.50.300">
    <property type="entry name" value="P-loop containing nucleotide triphosphate hydrolases"/>
    <property type="match status" value="1"/>
</dbReference>
<dbReference type="GO" id="GO:0016787">
    <property type="term" value="F:hydrolase activity"/>
    <property type="evidence" value="ECO:0007669"/>
    <property type="project" value="UniProtKB-KW"/>
</dbReference>
<comment type="cofactor">
    <cofactor evidence="1">
        <name>Mg(2+)</name>
        <dbReference type="ChEBI" id="CHEBI:18420"/>
    </cofactor>
</comment>
<evidence type="ECO:0000256" key="2">
    <source>
        <dbReference type="SAM" id="Phobius"/>
    </source>
</evidence>
<keyword evidence="2" id="KW-0472">Membrane</keyword>
<keyword evidence="1 4" id="KW-0347">Helicase</keyword>
<feature type="transmembrane region" description="Helical" evidence="2">
    <location>
        <begin position="180"/>
        <end position="201"/>
    </location>
</feature>
<keyword evidence="2" id="KW-1133">Transmembrane helix</keyword>